<evidence type="ECO:0000313" key="2">
    <source>
        <dbReference type="EMBL" id="QMU26628.1"/>
    </source>
</evidence>
<reference evidence="2 3" key="2">
    <citation type="submission" date="2020-08" db="EMBL/GenBank/DDBJ databases">
        <title>Adhaeribacter dokdonensis sp. nov., isolated from the rhizosphere of Elymus tsukushiensis, a plant native to the Dokdo Islands, Republic of Korea.</title>
        <authorList>
            <person name="Ghim S.Y."/>
        </authorList>
    </citation>
    <scope>NUCLEOTIDE SEQUENCE [LARGE SCALE GENOMIC DNA]</scope>
    <source>
        <strain evidence="2 3">KUDC8001</strain>
    </source>
</reference>
<keyword evidence="1" id="KW-0812">Transmembrane</keyword>
<reference evidence="2 3" key="1">
    <citation type="submission" date="2020-06" db="EMBL/GenBank/DDBJ databases">
        <authorList>
            <person name="Hwang Y.J."/>
        </authorList>
    </citation>
    <scope>NUCLEOTIDE SEQUENCE [LARGE SCALE GENOMIC DNA]</scope>
    <source>
        <strain evidence="2 3">KUDC8001</strain>
    </source>
</reference>
<evidence type="ECO:0000313" key="3">
    <source>
        <dbReference type="Proteomes" id="UP000514509"/>
    </source>
</evidence>
<dbReference type="KEGG" id="add:HUW48_16700"/>
<dbReference type="Proteomes" id="UP000514509">
    <property type="component" value="Chromosome"/>
</dbReference>
<keyword evidence="1" id="KW-1133">Transmembrane helix</keyword>
<dbReference type="EMBL" id="CP055153">
    <property type="protein sequence ID" value="QMU26628.1"/>
    <property type="molecule type" value="Genomic_DNA"/>
</dbReference>
<name>A0A7L7L1G7_9BACT</name>
<feature type="transmembrane region" description="Helical" evidence="1">
    <location>
        <begin position="62"/>
        <end position="79"/>
    </location>
</feature>
<keyword evidence="1" id="KW-0472">Membrane</keyword>
<proteinExistence type="predicted"/>
<keyword evidence="3" id="KW-1185">Reference proteome</keyword>
<organism evidence="2 3">
    <name type="scientific">Adhaeribacter radiodurans</name>
    <dbReference type="NCBI Taxonomy" id="2745197"/>
    <lineage>
        <taxon>Bacteria</taxon>
        <taxon>Pseudomonadati</taxon>
        <taxon>Bacteroidota</taxon>
        <taxon>Cytophagia</taxon>
        <taxon>Cytophagales</taxon>
        <taxon>Hymenobacteraceae</taxon>
        <taxon>Adhaeribacter</taxon>
    </lineage>
</organism>
<dbReference type="AlphaFoldDB" id="A0A7L7L1G7"/>
<dbReference type="RefSeq" id="WP_182416539.1">
    <property type="nucleotide sequence ID" value="NZ_CP055153.1"/>
</dbReference>
<evidence type="ECO:0000256" key="1">
    <source>
        <dbReference type="SAM" id="Phobius"/>
    </source>
</evidence>
<feature type="transmembrane region" description="Helical" evidence="1">
    <location>
        <begin position="39"/>
        <end position="56"/>
    </location>
</feature>
<protein>
    <submittedName>
        <fullName evidence="2">Uncharacterized protein</fullName>
    </submittedName>
</protein>
<sequence length="80" mass="9452">MALLPYQIEIDLKENCRLHLQTQSYQRLFRMEKGGTQTIVGNLPIAICTIFLIPWFPTKIRFLVTAIVFIWLIEPALFWE</sequence>
<gene>
    <name evidence="2" type="ORF">HUW48_16700</name>
</gene>
<accession>A0A7L7L1G7</accession>